<dbReference type="InterPro" id="IPR029058">
    <property type="entry name" value="AB_hydrolase_fold"/>
</dbReference>
<comment type="caution">
    <text evidence="2">The sequence shown here is derived from an EMBL/GenBank/DDBJ whole genome shotgun (WGS) entry which is preliminary data.</text>
</comment>
<dbReference type="Gene3D" id="3.40.50.1820">
    <property type="entry name" value="alpha/beta hydrolase"/>
    <property type="match status" value="1"/>
</dbReference>
<dbReference type="InterPro" id="IPR000073">
    <property type="entry name" value="AB_hydrolase_1"/>
</dbReference>
<gene>
    <name evidence="2" type="ORF">FE782_02095</name>
</gene>
<organism evidence="2 3">
    <name type="scientific">Paenibacillus antri</name>
    <dbReference type="NCBI Taxonomy" id="2582848"/>
    <lineage>
        <taxon>Bacteria</taxon>
        <taxon>Bacillati</taxon>
        <taxon>Bacillota</taxon>
        <taxon>Bacilli</taxon>
        <taxon>Bacillales</taxon>
        <taxon>Paenibacillaceae</taxon>
        <taxon>Paenibacillus</taxon>
    </lineage>
</organism>
<evidence type="ECO:0000313" key="2">
    <source>
        <dbReference type="EMBL" id="TLS54159.1"/>
    </source>
</evidence>
<dbReference type="InterPro" id="IPR050471">
    <property type="entry name" value="AB_hydrolase"/>
</dbReference>
<reference evidence="2 3" key="1">
    <citation type="submission" date="2019-05" db="EMBL/GenBank/DDBJ databases">
        <authorList>
            <person name="Narsing Rao M.P."/>
            <person name="Li W.J."/>
        </authorList>
    </citation>
    <scope>NUCLEOTIDE SEQUENCE [LARGE SCALE GENOMIC DNA]</scope>
    <source>
        <strain evidence="2 3">SYSU_K30003</strain>
    </source>
</reference>
<dbReference type="PANTHER" id="PTHR43433:SF1">
    <property type="entry name" value="BLL5160 PROTEIN"/>
    <property type="match status" value="1"/>
</dbReference>
<feature type="domain" description="AB hydrolase-1" evidence="1">
    <location>
        <begin position="25"/>
        <end position="265"/>
    </location>
</feature>
<protein>
    <submittedName>
        <fullName evidence="2">Alpha/beta hydrolase</fullName>
    </submittedName>
</protein>
<dbReference type="EMBL" id="VCIW01000001">
    <property type="protein sequence ID" value="TLS54159.1"/>
    <property type="molecule type" value="Genomic_DNA"/>
</dbReference>
<dbReference type="GO" id="GO:0016787">
    <property type="term" value="F:hydrolase activity"/>
    <property type="evidence" value="ECO:0007669"/>
    <property type="project" value="UniProtKB-KW"/>
</dbReference>
<keyword evidence="2" id="KW-0378">Hydrolase</keyword>
<dbReference type="PRINTS" id="PR00111">
    <property type="entry name" value="ABHYDROLASE"/>
</dbReference>
<evidence type="ECO:0000313" key="3">
    <source>
        <dbReference type="Proteomes" id="UP000309676"/>
    </source>
</evidence>
<dbReference type="PANTHER" id="PTHR43433">
    <property type="entry name" value="HYDROLASE, ALPHA/BETA FOLD FAMILY PROTEIN"/>
    <property type="match status" value="1"/>
</dbReference>
<dbReference type="RefSeq" id="WP_138191995.1">
    <property type="nucleotide sequence ID" value="NZ_VCIW01000001.1"/>
</dbReference>
<evidence type="ECO:0000259" key="1">
    <source>
        <dbReference type="Pfam" id="PF00561"/>
    </source>
</evidence>
<dbReference type="Pfam" id="PF00561">
    <property type="entry name" value="Abhydrolase_1"/>
    <property type="match status" value="1"/>
</dbReference>
<sequence length="285" mass="31878">MDSVYDLFGIEGIRIEYTVVGRGEPVLVFHGGYSNCRERFGTKELAESGYAVITPSRAGYGRTSAGIGRNLEAACEAYVQLLDHLRIVKVHVIAISAGGPSGILFASRYPERVRSLTLQSAVTKEWLTPKDKEYKAAQALFRPSTEKYTWKLIGAFSSLLPGFIFRQMASSFTKLPYAQVKTYMKDGDLESFRDMNRRQRSGRGFMIDLASTGTVRDSHLQSIACPTLILHSRHDKAVPVDHAHYALKHIPGADLRLLDTWGHLIWLGRGSEQMHEALISFLGKW</sequence>
<proteinExistence type="predicted"/>
<accession>A0A5R9GG48</accession>
<dbReference type="AlphaFoldDB" id="A0A5R9GG48"/>
<name>A0A5R9GG48_9BACL</name>
<keyword evidence="3" id="KW-1185">Reference proteome</keyword>
<dbReference type="Proteomes" id="UP000309676">
    <property type="component" value="Unassembled WGS sequence"/>
</dbReference>
<dbReference type="OrthoDB" id="9773293at2"/>
<dbReference type="SUPFAM" id="SSF53474">
    <property type="entry name" value="alpha/beta-Hydrolases"/>
    <property type="match status" value="1"/>
</dbReference>